<proteinExistence type="inferred from homology"/>
<organism evidence="3 4">
    <name type="scientific">Streptomyces spectabilis</name>
    <dbReference type="NCBI Taxonomy" id="68270"/>
    <lineage>
        <taxon>Bacteria</taxon>
        <taxon>Bacillati</taxon>
        <taxon>Actinomycetota</taxon>
        <taxon>Actinomycetes</taxon>
        <taxon>Kitasatosporales</taxon>
        <taxon>Streptomycetaceae</taxon>
        <taxon>Streptomyces</taxon>
    </lineage>
</organism>
<dbReference type="PANTHER" id="PTHR35201:SF4">
    <property type="entry name" value="BETA-PINACENE SYNTHASE-RELATED"/>
    <property type="match status" value="1"/>
</dbReference>
<dbReference type="SFLD" id="SFLDG01020">
    <property type="entry name" value="Terpene_Cyclase_Like_2"/>
    <property type="match status" value="1"/>
</dbReference>
<dbReference type="InterPro" id="IPR008949">
    <property type="entry name" value="Isoprenoid_synthase_dom_sf"/>
</dbReference>
<evidence type="ECO:0000256" key="1">
    <source>
        <dbReference type="ARBA" id="ARBA00023239"/>
    </source>
</evidence>
<dbReference type="Proteomes" id="UP000549009">
    <property type="component" value="Unassembled WGS sequence"/>
</dbReference>
<dbReference type="PANTHER" id="PTHR35201">
    <property type="entry name" value="TERPENE SYNTHASE"/>
    <property type="match status" value="1"/>
</dbReference>
<comment type="cofactor">
    <cofactor evidence="2">
        <name>Mg(2+)</name>
        <dbReference type="ChEBI" id="CHEBI:18420"/>
    </cofactor>
</comment>
<gene>
    <name evidence="3" type="ORF">FHS40_009087</name>
</gene>
<dbReference type="EC" id="4.2.3.-" evidence="2"/>
<dbReference type="GO" id="GO:0046872">
    <property type="term" value="F:metal ion binding"/>
    <property type="evidence" value="ECO:0007669"/>
    <property type="project" value="UniProtKB-KW"/>
</dbReference>
<accession>A0A7W8B6X5</accession>
<comment type="similarity">
    <text evidence="2">Belongs to the terpene synthase family.</text>
</comment>
<dbReference type="SFLD" id="SFLDS00005">
    <property type="entry name" value="Isoprenoid_Synthase_Type_I"/>
    <property type="match status" value="1"/>
</dbReference>
<name>A0A7W8B6X5_STRST</name>
<keyword evidence="2" id="KW-0460">Magnesium</keyword>
<keyword evidence="4" id="KW-1185">Reference proteome</keyword>
<dbReference type="GO" id="GO:0010333">
    <property type="term" value="F:terpene synthase activity"/>
    <property type="evidence" value="ECO:0007669"/>
    <property type="project" value="InterPro"/>
</dbReference>
<evidence type="ECO:0000313" key="3">
    <source>
        <dbReference type="EMBL" id="MBB5109957.1"/>
    </source>
</evidence>
<dbReference type="InterPro" id="IPR034686">
    <property type="entry name" value="Terpene_cyclase-like_2"/>
</dbReference>
<protein>
    <recommendedName>
        <fullName evidence="2">Terpene synthase</fullName>
        <ecNumber evidence="2">4.2.3.-</ecNumber>
    </recommendedName>
</protein>
<comment type="caution">
    <text evidence="3">The sequence shown here is derived from an EMBL/GenBank/DDBJ whole genome shotgun (WGS) entry which is preliminary data.</text>
</comment>
<keyword evidence="2" id="KW-0479">Metal-binding</keyword>
<dbReference type="Gene3D" id="1.10.600.10">
    <property type="entry name" value="Farnesyl Diphosphate Synthase"/>
    <property type="match status" value="1"/>
</dbReference>
<evidence type="ECO:0000256" key="2">
    <source>
        <dbReference type="RuleBase" id="RU366034"/>
    </source>
</evidence>
<dbReference type="RefSeq" id="WP_184927035.1">
    <property type="nucleotide sequence ID" value="NZ_JACHJD010000049.1"/>
</dbReference>
<dbReference type="AlphaFoldDB" id="A0A7W8B6X5"/>
<sequence>MTVRPLPCQIPVEHHPAARQVEQEAQSWARRCLGSVFDGDLDAALSCRSPSWLGPCYSTASSEQLLKIWKLDQVYFLFDDACMTGVATSGSTAQYCRGLVDQLRGQTEPVTPIDRLLIGLVRDLTDDMSPGLRQRTLDGMATMLTGFADQVAHTQPYANAAVDWDTALEIRLRAVGTTCYLPWTEYAAGVDMTPHLARHPLLRKIAHLAGLQTLYVNELCSFRAEHFAEDHGNLICVMLSTGATLQEAFDLVAGHVAQAERDFIALRDAALTSPCGNNPDMRTYLDALGHLVSGVTHWQYNTIRYRGPAFTCSPAAGGTWALYVDRTELAEAGPGPHESCGYC</sequence>
<reference evidence="3 4" key="1">
    <citation type="submission" date="2020-08" db="EMBL/GenBank/DDBJ databases">
        <title>Genomic Encyclopedia of Type Strains, Phase III (KMG-III): the genomes of soil and plant-associated and newly described type strains.</title>
        <authorList>
            <person name="Whitman W."/>
        </authorList>
    </citation>
    <scope>NUCLEOTIDE SEQUENCE [LARGE SCALE GENOMIC DNA]</scope>
    <source>
        <strain evidence="3 4">CECT 3146</strain>
    </source>
</reference>
<dbReference type="EMBL" id="JACHJD010000049">
    <property type="protein sequence ID" value="MBB5109957.1"/>
    <property type="molecule type" value="Genomic_DNA"/>
</dbReference>
<keyword evidence="1 2" id="KW-0456">Lyase</keyword>
<evidence type="ECO:0000313" key="4">
    <source>
        <dbReference type="Proteomes" id="UP000549009"/>
    </source>
</evidence>
<dbReference type="SUPFAM" id="SSF48576">
    <property type="entry name" value="Terpenoid synthases"/>
    <property type="match status" value="1"/>
</dbReference>
<dbReference type="Pfam" id="PF19086">
    <property type="entry name" value="Terpene_syn_C_2"/>
    <property type="match status" value="1"/>
</dbReference>